<feature type="compositionally biased region" description="Basic and acidic residues" evidence="1">
    <location>
        <begin position="25"/>
        <end position="35"/>
    </location>
</feature>
<dbReference type="RefSeq" id="WP_190041337.1">
    <property type="nucleotide sequence ID" value="NZ_BNBE01000001.1"/>
</dbReference>
<name>A0A919BGY2_STRFL</name>
<evidence type="ECO:0008006" key="5">
    <source>
        <dbReference type="Google" id="ProtNLM"/>
    </source>
</evidence>
<reference evidence="3" key="1">
    <citation type="journal article" date="2014" name="Int. J. Syst. Evol. Microbiol.">
        <title>Complete genome sequence of Corynebacterium casei LMG S-19264T (=DSM 44701T), isolated from a smear-ripened cheese.</title>
        <authorList>
            <consortium name="US DOE Joint Genome Institute (JGI-PGF)"/>
            <person name="Walter F."/>
            <person name="Albersmeier A."/>
            <person name="Kalinowski J."/>
            <person name="Ruckert C."/>
        </authorList>
    </citation>
    <scope>NUCLEOTIDE SEQUENCE</scope>
    <source>
        <strain evidence="3">JCM 4122</strain>
    </source>
</reference>
<evidence type="ECO:0000256" key="2">
    <source>
        <dbReference type="SAM" id="SignalP"/>
    </source>
</evidence>
<protein>
    <recommendedName>
        <fullName evidence="5">Lipoprotein</fullName>
    </recommendedName>
</protein>
<accession>A0A919BGY2</accession>
<evidence type="ECO:0000313" key="3">
    <source>
        <dbReference type="EMBL" id="GHF91338.1"/>
    </source>
</evidence>
<feature type="signal peptide" evidence="2">
    <location>
        <begin position="1"/>
        <end position="23"/>
    </location>
</feature>
<keyword evidence="4" id="KW-1185">Reference proteome</keyword>
<keyword evidence="2" id="KW-0732">Signal</keyword>
<feature type="region of interest" description="Disordered" evidence="1">
    <location>
        <begin position="25"/>
        <end position="55"/>
    </location>
</feature>
<sequence length="242" mass="25136">MRLRRTLPIAVLVPALLALSACSGESKESGEDGKNSKASAQSGTAAEEKAEAEAERIGAVGPGALRKAVLSGKRNGFEAKTVGTAETRAGKDVKADKAACQPLASLAGGYTHLPAVSVEHRSLDPLEAKNATVGSMLLASHSEEDARRVMNELRTAVEKCPQGFRTLGLAYTGIRPVPVSALGDEAIGYRITSVVGKQDVPMTCTVVRKGGVIAAFHGVNMLAPDDSAIPEPLVKAQLDRIG</sequence>
<dbReference type="EMBL" id="BNBE01000001">
    <property type="protein sequence ID" value="GHF91338.1"/>
    <property type="molecule type" value="Genomic_DNA"/>
</dbReference>
<comment type="caution">
    <text evidence="3">The sequence shown here is derived from an EMBL/GenBank/DDBJ whole genome shotgun (WGS) entry which is preliminary data.</text>
</comment>
<proteinExistence type="predicted"/>
<feature type="chain" id="PRO_5039686231" description="Lipoprotein" evidence="2">
    <location>
        <begin position="24"/>
        <end position="242"/>
    </location>
</feature>
<reference evidence="3" key="2">
    <citation type="submission" date="2020-09" db="EMBL/GenBank/DDBJ databases">
        <authorList>
            <person name="Sun Q."/>
            <person name="Ohkuma M."/>
        </authorList>
    </citation>
    <scope>NUCLEOTIDE SEQUENCE</scope>
    <source>
        <strain evidence="3">JCM 4122</strain>
    </source>
</reference>
<dbReference type="AlphaFoldDB" id="A0A919BGY2"/>
<feature type="compositionally biased region" description="Basic and acidic residues" evidence="1">
    <location>
        <begin position="46"/>
        <end position="55"/>
    </location>
</feature>
<organism evidence="3 4">
    <name type="scientific">Streptomyces filamentosus</name>
    <name type="common">Streptomyces roseosporus</name>
    <dbReference type="NCBI Taxonomy" id="67294"/>
    <lineage>
        <taxon>Bacteria</taxon>
        <taxon>Bacillati</taxon>
        <taxon>Actinomycetota</taxon>
        <taxon>Actinomycetes</taxon>
        <taxon>Kitasatosporales</taxon>
        <taxon>Streptomycetaceae</taxon>
        <taxon>Streptomyces</taxon>
    </lineage>
</organism>
<evidence type="ECO:0000256" key="1">
    <source>
        <dbReference type="SAM" id="MobiDB-lite"/>
    </source>
</evidence>
<evidence type="ECO:0000313" key="4">
    <source>
        <dbReference type="Proteomes" id="UP000632849"/>
    </source>
</evidence>
<gene>
    <name evidence="3" type="ORF">GCM10017667_20770</name>
</gene>
<dbReference type="Proteomes" id="UP000632849">
    <property type="component" value="Unassembled WGS sequence"/>
</dbReference>
<dbReference type="PROSITE" id="PS51257">
    <property type="entry name" value="PROKAR_LIPOPROTEIN"/>
    <property type="match status" value="1"/>
</dbReference>